<name>A0AAV7HZ52_COTGL</name>
<reference evidence="2 3" key="1">
    <citation type="journal article" date="2021" name="J. Hered.">
        <title>A chromosome-level genome assembly of the parasitoid wasp, Cotesia glomerata (Hymenoptera: Braconidae).</title>
        <authorList>
            <person name="Pinto B.J."/>
            <person name="Weis J.J."/>
            <person name="Gamble T."/>
            <person name="Ode P.J."/>
            <person name="Paul R."/>
            <person name="Zaspel J.M."/>
        </authorList>
    </citation>
    <scope>NUCLEOTIDE SEQUENCE [LARGE SCALE GENOMIC DNA]</scope>
    <source>
        <strain evidence="2">CgM1</strain>
    </source>
</reference>
<organism evidence="2 3">
    <name type="scientific">Cotesia glomerata</name>
    <name type="common">Lepidopteran parasitic wasp</name>
    <name type="synonym">Apanteles glomeratus</name>
    <dbReference type="NCBI Taxonomy" id="32391"/>
    <lineage>
        <taxon>Eukaryota</taxon>
        <taxon>Metazoa</taxon>
        <taxon>Ecdysozoa</taxon>
        <taxon>Arthropoda</taxon>
        <taxon>Hexapoda</taxon>
        <taxon>Insecta</taxon>
        <taxon>Pterygota</taxon>
        <taxon>Neoptera</taxon>
        <taxon>Endopterygota</taxon>
        <taxon>Hymenoptera</taxon>
        <taxon>Apocrita</taxon>
        <taxon>Ichneumonoidea</taxon>
        <taxon>Braconidae</taxon>
        <taxon>Microgastrinae</taxon>
        <taxon>Cotesia</taxon>
    </lineage>
</organism>
<keyword evidence="3" id="KW-1185">Reference proteome</keyword>
<evidence type="ECO:0000256" key="1">
    <source>
        <dbReference type="SAM" id="MobiDB-lite"/>
    </source>
</evidence>
<evidence type="ECO:0000313" key="3">
    <source>
        <dbReference type="Proteomes" id="UP000826195"/>
    </source>
</evidence>
<dbReference type="Proteomes" id="UP000826195">
    <property type="component" value="Unassembled WGS sequence"/>
</dbReference>
<proteinExistence type="predicted"/>
<feature type="region of interest" description="Disordered" evidence="1">
    <location>
        <begin position="55"/>
        <end position="76"/>
    </location>
</feature>
<evidence type="ECO:0000313" key="2">
    <source>
        <dbReference type="EMBL" id="KAH0535756.1"/>
    </source>
</evidence>
<dbReference type="AlphaFoldDB" id="A0AAV7HZ52"/>
<sequence>MLDIYSLGEQRRVGGLSIETAYVESQDQSLYLADRVNRNSYCDCRTSLAVPVSPGPTRIRFAKDTPGSSSRGTGPRRRRATMFSIIYCVTPEKDIANLGQELPLRRGEERREERVHSSYTNVLLVASF</sequence>
<gene>
    <name evidence="2" type="ORF">KQX54_018945</name>
</gene>
<accession>A0AAV7HZ52</accession>
<comment type="caution">
    <text evidence="2">The sequence shown here is derived from an EMBL/GenBank/DDBJ whole genome shotgun (WGS) entry which is preliminary data.</text>
</comment>
<dbReference type="EMBL" id="JAHXZJ010002982">
    <property type="protein sequence ID" value="KAH0535756.1"/>
    <property type="molecule type" value="Genomic_DNA"/>
</dbReference>
<protein>
    <submittedName>
        <fullName evidence="2">Uncharacterized protein</fullName>
    </submittedName>
</protein>